<name>A0A7R7HVX4_9ACTN</name>
<evidence type="ECO:0000256" key="7">
    <source>
        <dbReference type="RuleBase" id="RU003346"/>
    </source>
</evidence>
<keyword evidence="11" id="KW-1185">Reference proteome</keyword>
<dbReference type="SUPFAM" id="SSF103473">
    <property type="entry name" value="MFS general substrate transporter"/>
    <property type="match status" value="1"/>
</dbReference>
<organism evidence="10 11">
    <name type="scientific">Actinocatenispora thailandica</name>
    <dbReference type="NCBI Taxonomy" id="227318"/>
    <lineage>
        <taxon>Bacteria</taxon>
        <taxon>Bacillati</taxon>
        <taxon>Actinomycetota</taxon>
        <taxon>Actinomycetes</taxon>
        <taxon>Micromonosporales</taxon>
        <taxon>Micromonosporaceae</taxon>
        <taxon>Actinocatenispora</taxon>
    </lineage>
</organism>
<dbReference type="Pfam" id="PF00083">
    <property type="entry name" value="Sugar_tr"/>
    <property type="match status" value="1"/>
</dbReference>
<feature type="domain" description="Major facilitator superfamily (MFS) profile" evidence="9">
    <location>
        <begin position="25"/>
        <end position="458"/>
    </location>
</feature>
<keyword evidence="4 8" id="KW-0812">Transmembrane</keyword>
<dbReference type="PROSITE" id="PS00217">
    <property type="entry name" value="SUGAR_TRANSPORT_2"/>
    <property type="match status" value="1"/>
</dbReference>
<dbReference type="InterPro" id="IPR005829">
    <property type="entry name" value="Sugar_transporter_CS"/>
</dbReference>
<dbReference type="AlphaFoldDB" id="A0A7R7HVX4"/>
<dbReference type="PANTHER" id="PTHR48020">
    <property type="entry name" value="PROTON MYO-INOSITOL COTRANSPORTER"/>
    <property type="match status" value="1"/>
</dbReference>
<sequence length="482" mass="51459">MAEPVGATVLDRLDQRTPTRFYWSLTILATIGGFLFGYDTSNIGAALNFVPFHLSGFALGYLVAGTSIGAAAGALAAGPLTDRFGRKSLLIADAAIYAAGSLLAGLSWHAWVLIIARTLIGLAIGADSAIATAYIAEYAPAGKRGSLSLLQQWMITIGILVSYLVALLILKIAPGAATTIDWRLMFALGALPAIIGLIFRTRMPESPRWLLHHGKFDKARQSLGMLGVQTTDDQIEAAAREVAERERQEKVQRRRRWTPAVRRAVIIVAVFFVFQQITGINVPLYYGPTLLAPILGGAHSTVAQQIQAVEITSIMTVINVGATYFGFKYIDRLGRRKMSIGGYGGMIVSALIAAAGLGLLHGTGEIVVGMIGLCLFIASFAVGVGGTGWLLQGESFPTEVRGRAAAICATADWMANFALIQVFPVWQAGIGLPWVLVCFAGLAAMAIVFISIFLPETKGLPVEEVVRRYERHAAPGAAEMTN</sequence>
<evidence type="ECO:0000256" key="1">
    <source>
        <dbReference type="ARBA" id="ARBA00004651"/>
    </source>
</evidence>
<feature type="transmembrane region" description="Helical" evidence="8">
    <location>
        <begin position="306"/>
        <end position="327"/>
    </location>
</feature>
<dbReference type="InterPro" id="IPR020846">
    <property type="entry name" value="MFS_dom"/>
</dbReference>
<comment type="subcellular location">
    <subcellularLocation>
        <location evidence="1">Cell membrane</location>
        <topology evidence="1">Multi-pass membrane protein</topology>
    </subcellularLocation>
</comment>
<feature type="transmembrane region" description="Helical" evidence="8">
    <location>
        <begin position="432"/>
        <end position="454"/>
    </location>
</feature>
<dbReference type="NCBIfam" id="TIGR00879">
    <property type="entry name" value="SP"/>
    <property type="match status" value="1"/>
</dbReference>
<evidence type="ECO:0000259" key="9">
    <source>
        <dbReference type="PROSITE" id="PS50850"/>
    </source>
</evidence>
<feature type="transmembrane region" description="Helical" evidence="8">
    <location>
        <begin position="89"/>
        <end position="108"/>
    </location>
</feature>
<dbReference type="PANTHER" id="PTHR48020:SF12">
    <property type="entry name" value="PROTON MYO-INOSITOL COTRANSPORTER"/>
    <property type="match status" value="1"/>
</dbReference>
<dbReference type="PROSITE" id="PS50850">
    <property type="entry name" value="MFS"/>
    <property type="match status" value="1"/>
</dbReference>
<proteinExistence type="inferred from homology"/>
<dbReference type="Proteomes" id="UP000611640">
    <property type="component" value="Chromosome"/>
</dbReference>
<evidence type="ECO:0000256" key="2">
    <source>
        <dbReference type="ARBA" id="ARBA00010992"/>
    </source>
</evidence>
<dbReference type="Gene3D" id="1.20.1250.20">
    <property type="entry name" value="MFS general substrate transporter like domains"/>
    <property type="match status" value="2"/>
</dbReference>
<feature type="transmembrane region" description="Helical" evidence="8">
    <location>
        <begin position="264"/>
        <end position="286"/>
    </location>
</feature>
<evidence type="ECO:0000256" key="6">
    <source>
        <dbReference type="ARBA" id="ARBA00023136"/>
    </source>
</evidence>
<feature type="transmembrane region" description="Helical" evidence="8">
    <location>
        <begin position="182"/>
        <end position="199"/>
    </location>
</feature>
<feature type="transmembrane region" description="Helical" evidence="8">
    <location>
        <begin position="114"/>
        <end position="136"/>
    </location>
</feature>
<feature type="transmembrane region" description="Helical" evidence="8">
    <location>
        <begin position="21"/>
        <end position="38"/>
    </location>
</feature>
<feature type="transmembrane region" description="Helical" evidence="8">
    <location>
        <begin position="148"/>
        <end position="170"/>
    </location>
</feature>
<keyword evidence="3 7" id="KW-0813">Transport</keyword>
<evidence type="ECO:0000313" key="11">
    <source>
        <dbReference type="Proteomes" id="UP000611640"/>
    </source>
</evidence>
<dbReference type="PRINTS" id="PR00171">
    <property type="entry name" value="SUGRTRNSPORT"/>
</dbReference>
<keyword evidence="5 8" id="KW-1133">Transmembrane helix</keyword>
<comment type="similarity">
    <text evidence="2 7">Belongs to the major facilitator superfamily. Sugar transporter (TC 2.A.1.1) family.</text>
</comment>
<protein>
    <submittedName>
        <fullName evidence="10">MFS transporter</fullName>
    </submittedName>
</protein>
<feature type="transmembrane region" description="Helical" evidence="8">
    <location>
        <begin position="403"/>
        <end position="426"/>
    </location>
</feature>
<dbReference type="InterPro" id="IPR050814">
    <property type="entry name" value="Myo-inositol_Transporter"/>
</dbReference>
<accession>A0A7R7HVX4</accession>
<dbReference type="RefSeq" id="WP_203960405.1">
    <property type="nucleotide sequence ID" value="NZ_AP023355.1"/>
</dbReference>
<reference evidence="10 11" key="1">
    <citation type="submission" date="2020-08" db="EMBL/GenBank/DDBJ databases">
        <title>Whole genome shotgun sequence of Actinocatenispora thailandica NBRC 105041.</title>
        <authorList>
            <person name="Komaki H."/>
            <person name="Tamura T."/>
        </authorList>
    </citation>
    <scope>NUCLEOTIDE SEQUENCE [LARGE SCALE GENOMIC DNA]</scope>
    <source>
        <strain evidence="10 11">NBRC 105041</strain>
    </source>
</reference>
<evidence type="ECO:0000256" key="8">
    <source>
        <dbReference type="SAM" id="Phobius"/>
    </source>
</evidence>
<dbReference type="EMBL" id="AP023355">
    <property type="protein sequence ID" value="BCJ33533.1"/>
    <property type="molecule type" value="Genomic_DNA"/>
</dbReference>
<feature type="transmembrane region" description="Helical" evidence="8">
    <location>
        <begin position="339"/>
        <end position="360"/>
    </location>
</feature>
<evidence type="ECO:0000256" key="5">
    <source>
        <dbReference type="ARBA" id="ARBA00022989"/>
    </source>
</evidence>
<dbReference type="GO" id="GO:0005886">
    <property type="term" value="C:plasma membrane"/>
    <property type="evidence" value="ECO:0007669"/>
    <property type="project" value="UniProtKB-SubCell"/>
</dbReference>
<keyword evidence="6 8" id="KW-0472">Membrane</keyword>
<dbReference type="InterPro" id="IPR005828">
    <property type="entry name" value="MFS_sugar_transport-like"/>
</dbReference>
<feature type="transmembrane region" description="Helical" evidence="8">
    <location>
        <begin position="58"/>
        <end position="77"/>
    </location>
</feature>
<gene>
    <name evidence="10" type="ORF">Athai_10360</name>
</gene>
<dbReference type="KEGG" id="atl:Athai_10360"/>
<evidence type="ECO:0000256" key="4">
    <source>
        <dbReference type="ARBA" id="ARBA00022692"/>
    </source>
</evidence>
<dbReference type="GO" id="GO:0022857">
    <property type="term" value="F:transmembrane transporter activity"/>
    <property type="evidence" value="ECO:0007669"/>
    <property type="project" value="InterPro"/>
</dbReference>
<dbReference type="InterPro" id="IPR003663">
    <property type="entry name" value="Sugar/inositol_transpt"/>
</dbReference>
<feature type="transmembrane region" description="Helical" evidence="8">
    <location>
        <begin position="366"/>
        <end position="391"/>
    </location>
</feature>
<dbReference type="InterPro" id="IPR036259">
    <property type="entry name" value="MFS_trans_sf"/>
</dbReference>
<evidence type="ECO:0000256" key="3">
    <source>
        <dbReference type="ARBA" id="ARBA00022448"/>
    </source>
</evidence>
<evidence type="ECO:0000313" key="10">
    <source>
        <dbReference type="EMBL" id="BCJ33533.1"/>
    </source>
</evidence>
<dbReference type="PROSITE" id="PS00216">
    <property type="entry name" value="SUGAR_TRANSPORT_1"/>
    <property type="match status" value="1"/>
</dbReference>